<organism evidence="2 3">
    <name type="scientific">Dendryphion nanum</name>
    <dbReference type="NCBI Taxonomy" id="256645"/>
    <lineage>
        <taxon>Eukaryota</taxon>
        <taxon>Fungi</taxon>
        <taxon>Dikarya</taxon>
        <taxon>Ascomycota</taxon>
        <taxon>Pezizomycotina</taxon>
        <taxon>Dothideomycetes</taxon>
        <taxon>Pleosporomycetidae</taxon>
        <taxon>Pleosporales</taxon>
        <taxon>Torulaceae</taxon>
        <taxon>Dendryphion</taxon>
    </lineage>
</organism>
<evidence type="ECO:0000313" key="3">
    <source>
        <dbReference type="Proteomes" id="UP000700596"/>
    </source>
</evidence>
<accession>A0A9P9DLK0</accession>
<feature type="signal peptide" evidence="1">
    <location>
        <begin position="1"/>
        <end position="18"/>
    </location>
</feature>
<feature type="chain" id="PRO_5040407581" evidence="1">
    <location>
        <begin position="19"/>
        <end position="153"/>
    </location>
</feature>
<proteinExistence type="predicted"/>
<gene>
    <name evidence="2" type="ORF">B0J11DRAFT_590087</name>
</gene>
<dbReference type="AlphaFoldDB" id="A0A9P9DLK0"/>
<name>A0A9P9DLK0_9PLEO</name>
<reference evidence="2" key="1">
    <citation type="journal article" date="2021" name="Nat. Commun.">
        <title>Genetic determinants of endophytism in the Arabidopsis root mycobiome.</title>
        <authorList>
            <person name="Mesny F."/>
            <person name="Miyauchi S."/>
            <person name="Thiergart T."/>
            <person name="Pickel B."/>
            <person name="Atanasova L."/>
            <person name="Karlsson M."/>
            <person name="Huettel B."/>
            <person name="Barry K.W."/>
            <person name="Haridas S."/>
            <person name="Chen C."/>
            <person name="Bauer D."/>
            <person name="Andreopoulos W."/>
            <person name="Pangilinan J."/>
            <person name="LaButti K."/>
            <person name="Riley R."/>
            <person name="Lipzen A."/>
            <person name="Clum A."/>
            <person name="Drula E."/>
            <person name="Henrissat B."/>
            <person name="Kohler A."/>
            <person name="Grigoriev I.V."/>
            <person name="Martin F.M."/>
            <person name="Hacquard S."/>
        </authorList>
    </citation>
    <scope>NUCLEOTIDE SEQUENCE</scope>
    <source>
        <strain evidence="2">MPI-CAGE-CH-0243</strain>
    </source>
</reference>
<keyword evidence="1" id="KW-0732">Signal</keyword>
<dbReference type="Gene3D" id="2.60.20.10">
    <property type="entry name" value="Crystallins"/>
    <property type="match status" value="1"/>
</dbReference>
<dbReference type="EMBL" id="JAGMWT010000010">
    <property type="protein sequence ID" value="KAH7121182.1"/>
    <property type="molecule type" value="Genomic_DNA"/>
</dbReference>
<evidence type="ECO:0000256" key="1">
    <source>
        <dbReference type="SAM" id="SignalP"/>
    </source>
</evidence>
<dbReference type="Proteomes" id="UP000700596">
    <property type="component" value="Unassembled WGS sequence"/>
</dbReference>
<comment type="caution">
    <text evidence="2">The sequence shown here is derived from an EMBL/GenBank/DDBJ whole genome shotgun (WGS) entry which is preliminary data.</text>
</comment>
<evidence type="ECO:0000313" key="2">
    <source>
        <dbReference type="EMBL" id="KAH7121182.1"/>
    </source>
</evidence>
<keyword evidence="3" id="KW-1185">Reference proteome</keyword>
<sequence>MKYSAIVSIAELFFLASAAPTQSPSNFEVAAIIPDHFPSIHGTPQLVKAGDIVPLSKRSIEKRAGLYVDIWIHPNQVGRHEALWTETQRCYGIGNGWNDEISSLSVPNGFGCTFFRDGGCSDRDEWLIVPGGNYIPDLTRWNFDNKISSYICY</sequence>
<dbReference type="OrthoDB" id="2910287at2759"/>
<protein>
    <submittedName>
        <fullName evidence="2">Uncharacterized protein</fullName>
    </submittedName>
</protein>